<comment type="similarity">
    <text evidence="2 5">Belongs to the RxLR effector family.</text>
</comment>
<dbReference type="EMBL" id="NBNE01023049">
    <property type="protein sequence ID" value="OWY90401.1"/>
    <property type="molecule type" value="Genomic_DNA"/>
</dbReference>
<comment type="function">
    <text evidence="5">Effector that suppresses plant defense responses during pathogen infection.</text>
</comment>
<comment type="subcellular location">
    <subcellularLocation>
        <location evidence="1 5">Secreted</location>
    </subcellularLocation>
</comment>
<gene>
    <name evidence="6" type="ORF">PHMEG_00041483</name>
</gene>
<comment type="caution">
    <text evidence="6">The sequence shown here is derived from an EMBL/GenBank/DDBJ whole genome shotgun (WGS) entry which is preliminary data.</text>
</comment>
<keyword evidence="3 5" id="KW-0964">Secreted</keyword>
<sequence length="184" mass="20888">MYTVVVTMTLLVCSVTAHLDQTTEIAKRSRQIPTLDAGENVASTARFLRDGDTDNDIADEVERNEERVSLFDKLVNIPLLRLVLKVTITRKSGAAPILLKLHRIGIPMREDFLLVWLGYAQKYRPQGVSTWVYDEYIVMTLREVIPESQLSVVFNAMEKNSKLRSFGKDLQKEALRPKLRVGGL</sequence>
<evidence type="ECO:0000313" key="6">
    <source>
        <dbReference type="EMBL" id="OWY90401.1"/>
    </source>
</evidence>
<reference evidence="7" key="1">
    <citation type="submission" date="2017-03" db="EMBL/GenBank/DDBJ databases">
        <title>Phytopthora megakarya and P. palmivora, two closely related causual agents of cacao black pod achieved similar genome size and gene model numbers by different mechanisms.</title>
        <authorList>
            <person name="Ali S."/>
            <person name="Shao J."/>
            <person name="Larry D.J."/>
            <person name="Kronmiller B."/>
            <person name="Shen D."/>
            <person name="Strem M.D."/>
            <person name="Melnick R.L."/>
            <person name="Guiltinan M.J."/>
            <person name="Tyler B.M."/>
            <person name="Meinhardt L.W."/>
            <person name="Bailey B.A."/>
        </authorList>
    </citation>
    <scope>NUCLEOTIDE SEQUENCE [LARGE SCALE GENOMIC DNA]</scope>
    <source>
        <strain evidence="7">zdho120</strain>
    </source>
</reference>
<protein>
    <recommendedName>
        <fullName evidence="5">RxLR effector protein</fullName>
    </recommendedName>
</protein>
<feature type="chain" id="PRO_5045006572" description="RxLR effector protein" evidence="5">
    <location>
        <begin position="18"/>
        <end position="184"/>
    </location>
</feature>
<evidence type="ECO:0000256" key="3">
    <source>
        <dbReference type="ARBA" id="ARBA00022525"/>
    </source>
</evidence>
<keyword evidence="7" id="KW-1185">Reference proteome</keyword>
<dbReference type="Proteomes" id="UP000198211">
    <property type="component" value="Unassembled WGS sequence"/>
</dbReference>
<accession>A0A225UBS9</accession>
<comment type="domain">
    <text evidence="5">The RxLR-dEER motif acts to carry the protein into the host cell cytoplasm through binding to cell surface phosphatidylinositol-3-phosphate.</text>
</comment>
<name>A0A225UBS9_9STRA</name>
<proteinExistence type="inferred from homology"/>
<organism evidence="6 7">
    <name type="scientific">Phytophthora megakarya</name>
    <dbReference type="NCBI Taxonomy" id="4795"/>
    <lineage>
        <taxon>Eukaryota</taxon>
        <taxon>Sar</taxon>
        <taxon>Stramenopiles</taxon>
        <taxon>Oomycota</taxon>
        <taxon>Peronosporomycetes</taxon>
        <taxon>Peronosporales</taxon>
        <taxon>Peronosporaceae</taxon>
        <taxon>Phytophthora</taxon>
    </lineage>
</organism>
<keyword evidence="4 5" id="KW-0732">Signal</keyword>
<evidence type="ECO:0000256" key="1">
    <source>
        <dbReference type="ARBA" id="ARBA00004613"/>
    </source>
</evidence>
<dbReference type="OrthoDB" id="142697at2759"/>
<evidence type="ECO:0000256" key="4">
    <source>
        <dbReference type="ARBA" id="ARBA00022729"/>
    </source>
</evidence>
<evidence type="ECO:0000256" key="5">
    <source>
        <dbReference type="RuleBase" id="RU367124"/>
    </source>
</evidence>
<evidence type="ECO:0000256" key="2">
    <source>
        <dbReference type="ARBA" id="ARBA00010400"/>
    </source>
</evidence>
<dbReference type="Pfam" id="PF16810">
    <property type="entry name" value="RXLR"/>
    <property type="match status" value="1"/>
</dbReference>
<dbReference type="InterPro" id="IPR031825">
    <property type="entry name" value="RXLR"/>
</dbReference>
<evidence type="ECO:0000313" key="7">
    <source>
        <dbReference type="Proteomes" id="UP000198211"/>
    </source>
</evidence>
<dbReference type="AlphaFoldDB" id="A0A225UBS9"/>
<feature type="signal peptide" evidence="5">
    <location>
        <begin position="1"/>
        <end position="17"/>
    </location>
</feature>